<dbReference type="KEGG" id="sgf:HEP81_08023"/>
<accession>A0A7H1QD71</accession>
<keyword evidence="1" id="KW-0614">Plasmid</keyword>
<dbReference type="RefSeq" id="WP_037664446.1">
    <property type="nucleotide sequence ID" value="NZ_CP051007.1"/>
</dbReference>
<organism evidence="1 2">
    <name type="scientific">Streptomyces griseofuscus</name>
    <dbReference type="NCBI Taxonomy" id="146922"/>
    <lineage>
        <taxon>Bacteria</taxon>
        <taxon>Bacillati</taxon>
        <taxon>Actinomycetota</taxon>
        <taxon>Actinomycetes</taxon>
        <taxon>Kitasatosporales</taxon>
        <taxon>Streptomycetaceae</taxon>
        <taxon>Streptomyces</taxon>
    </lineage>
</organism>
<evidence type="ECO:0000313" key="2">
    <source>
        <dbReference type="Proteomes" id="UP000516422"/>
    </source>
</evidence>
<dbReference type="Proteomes" id="UP000516422">
    <property type="component" value="Plasmid pSGRIFU1"/>
</dbReference>
<gene>
    <name evidence="1" type="ORF">HEP81_08023</name>
</gene>
<evidence type="ECO:0000313" key="1">
    <source>
        <dbReference type="EMBL" id="QNT98251.1"/>
    </source>
</evidence>
<protein>
    <submittedName>
        <fullName evidence="1">Uncharacterized protein</fullName>
    </submittedName>
</protein>
<reference evidence="1 2" key="1">
    <citation type="submission" date="2020-04" db="EMBL/GenBank/DDBJ databases">
        <title>Characterization and engineering of Streptomyces griseofuscus DSM40191 as a potential heterologous host for expression of BGCs.</title>
        <authorList>
            <person name="Gren T."/>
            <person name="Whitford C.M."/>
            <person name="Mohite O.S."/>
            <person name="Joergensen T.S."/>
            <person name="Nielsen J.B."/>
            <person name="Lee S.Y."/>
            <person name="Weber T."/>
        </authorList>
    </citation>
    <scope>NUCLEOTIDE SEQUENCE [LARGE SCALE GENOMIC DNA]</scope>
    <source>
        <strain evidence="1 2">DSM 40191</strain>
        <plasmid evidence="1 2">pSGRIFU1</plasmid>
    </source>
</reference>
<dbReference type="EMBL" id="CP051007">
    <property type="protein sequence ID" value="QNT98251.1"/>
    <property type="molecule type" value="Genomic_DNA"/>
</dbReference>
<dbReference type="GeneID" id="91467503"/>
<sequence>MTDEQPHANAKGPAPIVRPVNYQARRQELESKVSDLSSSLNEFQEAPVEIRQEVAAALRPIVAWYEELT</sequence>
<name>A0A7H1QD71_9ACTN</name>
<dbReference type="AlphaFoldDB" id="A0A7H1QD71"/>
<proteinExistence type="predicted"/>
<geneLocation type="plasmid" evidence="1 2">
    <name>pSGRIFU1</name>
</geneLocation>